<dbReference type="InterPro" id="IPR022185">
    <property type="entry name" value="DUF3712"/>
</dbReference>
<keyword evidence="4" id="KW-1185">Reference proteome</keyword>
<dbReference type="EMBL" id="CABFNS010000851">
    <property type="protein sequence ID" value="VUC32650.1"/>
    <property type="molecule type" value="Genomic_DNA"/>
</dbReference>
<evidence type="ECO:0008006" key="5">
    <source>
        <dbReference type="Google" id="ProtNLM"/>
    </source>
</evidence>
<gene>
    <name evidence="3" type="ORF">CLO192961_LOCUS328895</name>
</gene>
<dbReference type="InterPro" id="IPR046368">
    <property type="entry name" value="Tag1"/>
</dbReference>
<evidence type="ECO:0000256" key="1">
    <source>
        <dbReference type="SAM" id="MobiDB-lite"/>
    </source>
</evidence>
<organism evidence="3 4">
    <name type="scientific">Bionectria ochroleuca</name>
    <name type="common">Gliocladium roseum</name>
    <dbReference type="NCBI Taxonomy" id="29856"/>
    <lineage>
        <taxon>Eukaryota</taxon>
        <taxon>Fungi</taxon>
        <taxon>Dikarya</taxon>
        <taxon>Ascomycota</taxon>
        <taxon>Pezizomycotina</taxon>
        <taxon>Sordariomycetes</taxon>
        <taxon>Hypocreomycetidae</taxon>
        <taxon>Hypocreales</taxon>
        <taxon>Bionectriaceae</taxon>
        <taxon>Clonostachys</taxon>
    </lineage>
</organism>
<reference evidence="3 4" key="1">
    <citation type="submission" date="2019-06" db="EMBL/GenBank/DDBJ databases">
        <authorList>
            <person name="Broberg M."/>
        </authorList>
    </citation>
    <scope>NUCLEOTIDE SEQUENCE [LARGE SCALE GENOMIC DNA]</scope>
</reference>
<accession>A0ABY6UPF2</accession>
<comment type="caution">
    <text evidence="3">The sequence shown here is derived from an EMBL/GenBank/DDBJ whole genome shotgun (WGS) entry which is preliminary data.</text>
</comment>
<sequence length="469" mass="51131">MGLKKGAKEKGKALEEYEEASGGKSSFLASPWILFVQSTDSNIKPGKINLVHIEDIQHPDEKREKEHKKRKKRRDRRNAFTRFRKHMVRYWLCYAILIIVLLAIGLPVLFLKIIPALAQRIIDDTDLPIYSATLKALTNDSVLIGLKTALDVPLGLTVGLDPVELWLYNADSEGFNPYTMVRLDKQKVKGHTEISVEDNTVGVGDRDELDKWLTGMLNNKEAEISVKGNTTAHLGELHFGVNLKKTVKVKALNRLDGFGLVSARIKIPPAEDGSNLLGDMILPNWSDLTIGLGNLTFSVWAGQLLIGQVSAFDVLLPPGNSTLPFRGQVFLETFLRNLPAVIGSQAASLGSGKIELSLNGNSTVVNGNHIGYLEKVLNAASFTSQVPLLQLLSDMMQSIASGDTDLGGLLDLIGEGLDSLLNGLRGGNSTSDSGGGAFSDILKGLNETWFGDGNSKRDLREIVIAKLKR</sequence>
<dbReference type="Pfam" id="PF12505">
    <property type="entry name" value="DUF3712"/>
    <property type="match status" value="1"/>
</dbReference>
<dbReference type="Proteomes" id="UP000766486">
    <property type="component" value="Unassembled WGS sequence"/>
</dbReference>
<name>A0ABY6UPF2_BIOOC</name>
<evidence type="ECO:0000313" key="3">
    <source>
        <dbReference type="EMBL" id="VUC32650.1"/>
    </source>
</evidence>
<proteinExistence type="predicted"/>
<keyword evidence="2" id="KW-1133">Transmembrane helix</keyword>
<dbReference type="PANTHER" id="PTHR35895">
    <property type="entry name" value="CHROMOSOME 16, WHOLE GENOME SHOTGUN SEQUENCE"/>
    <property type="match status" value="1"/>
</dbReference>
<evidence type="ECO:0000313" key="4">
    <source>
        <dbReference type="Proteomes" id="UP000766486"/>
    </source>
</evidence>
<feature type="region of interest" description="Disordered" evidence="1">
    <location>
        <begin position="1"/>
        <end position="23"/>
    </location>
</feature>
<protein>
    <recommendedName>
        <fullName evidence="5">AsmA domain-containing protein</fullName>
    </recommendedName>
</protein>
<evidence type="ECO:0000256" key="2">
    <source>
        <dbReference type="SAM" id="Phobius"/>
    </source>
</evidence>
<dbReference type="PANTHER" id="PTHR35895:SF2">
    <property type="match status" value="1"/>
</dbReference>
<keyword evidence="2" id="KW-0812">Transmembrane</keyword>
<keyword evidence="2" id="KW-0472">Membrane</keyword>
<feature type="compositionally biased region" description="Basic and acidic residues" evidence="1">
    <location>
        <begin position="1"/>
        <end position="15"/>
    </location>
</feature>
<feature type="transmembrane region" description="Helical" evidence="2">
    <location>
        <begin position="91"/>
        <end position="111"/>
    </location>
</feature>